<keyword evidence="3" id="KW-1185">Reference proteome</keyword>
<sequence length="262" mass="29630">SMSNGSSLRYGFNLDKSCFVDIEMNVQLVMSLFNTFICHPFPLFILLRKSPTMSKGIRRLYIAMHAAFIIYEIIFFFSIRIYAILPYPGLYCEGPLCRMGLPNSVVWGFVALPIATVQPPFAFLIVSMHQMFMTEGSPGKLSNRVKIALAGAQITIMSLNIFTFGFFGREPDNMDELMQEPELAMLAARGGQLLIFGSPGNPQFFLPALLFFYFTLAVNFPILCVCILHSMYSLKKISMAAKSTQTQMLTNKMFEVFFWQVS</sequence>
<dbReference type="PANTHER" id="PTHR45830:SF15">
    <property type="entry name" value="SERPENTINE RECEPTOR, CLASS I"/>
    <property type="match status" value="1"/>
</dbReference>
<dbReference type="EMBL" id="BTRK01000004">
    <property type="protein sequence ID" value="GMR44804.1"/>
    <property type="molecule type" value="Genomic_DNA"/>
</dbReference>
<dbReference type="PANTHER" id="PTHR45830">
    <property type="entry name" value="SERPENTINE RECEPTOR, CLASS I"/>
    <property type="match status" value="1"/>
</dbReference>
<accession>A0AAN5HXG6</accession>
<feature type="transmembrane region" description="Helical" evidence="1">
    <location>
        <begin position="60"/>
        <end position="85"/>
    </location>
</feature>
<dbReference type="Proteomes" id="UP001328107">
    <property type="component" value="Unassembled WGS sequence"/>
</dbReference>
<evidence type="ECO:0000256" key="1">
    <source>
        <dbReference type="SAM" id="Phobius"/>
    </source>
</evidence>
<proteinExistence type="predicted"/>
<evidence type="ECO:0000313" key="2">
    <source>
        <dbReference type="EMBL" id="GMR44804.1"/>
    </source>
</evidence>
<keyword evidence="1" id="KW-1133">Transmembrane helix</keyword>
<feature type="non-terminal residue" evidence="2">
    <location>
        <position position="1"/>
    </location>
</feature>
<comment type="caution">
    <text evidence="2">The sequence shown here is derived from an EMBL/GenBank/DDBJ whole genome shotgun (WGS) entry which is preliminary data.</text>
</comment>
<feature type="transmembrane region" description="Helical" evidence="1">
    <location>
        <begin position="147"/>
        <end position="168"/>
    </location>
</feature>
<evidence type="ECO:0000313" key="3">
    <source>
        <dbReference type="Proteomes" id="UP001328107"/>
    </source>
</evidence>
<organism evidence="2 3">
    <name type="scientific">Pristionchus mayeri</name>
    <dbReference type="NCBI Taxonomy" id="1317129"/>
    <lineage>
        <taxon>Eukaryota</taxon>
        <taxon>Metazoa</taxon>
        <taxon>Ecdysozoa</taxon>
        <taxon>Nematoda</taxon>
        <taxon>Chromadorea</taxon>
        <taxon>Rhabditida</taxon>
        <taxon>Rhabditina</taxon>
        <taxon>Diplogasteromorpha</taxon>
        <taxon>Diplogasteroidea</taxon>
        <taxon>Neodiplogasteridae</taxon>
        <taxon>Pristionchus</taxon>
    </lineage>
</organism>
<feature type="transmembrane region" description="Helical" evidence="1">
    <location>
        <begin position="204"/>
        <end position="228"/>
    </location>
</feature>
<dbReference type="InterPro" id="IPR019422">
    <property type="entry name" value="7TM_GPCR_serpentine_rcpt_Srh"/>
</dbReference>
<keyword evidence="1" id="KW-0472">Membrane</keyword>
<keyword evidence="1" id="KW-0812">Transmembrane</keyword>
<protein>
    <recommendedName>
        <fullName evidence="4">G protein-coupled receptor</fullName>
    </recommendedName>
</protein>
<feature type="transmembrane region" description="Helical" evidence="1">
    <location>
        <begin position="28"/>
        <end position="48"/>
    </location>
</feature>
<feature type="non-terminal residue" evidence="2">
    <location>
        <position position="262"/>
    </location>
</feature>
<reference evidence="3" key="1">
    <citation type="submission" date="2022-10" db="EMBL/GenBank/DDBJ databases">
        <title>Genome assembly of Pristionchus species.</title>
        <authorList>
            <person name="Yoshida K."/>
            <person name="Sommer R.J."/>
        </authorList>
    </citation>
    <scope>NUCLEOTIDE SEQUENCE [LARGE SCALE GENOMIC DNA]</scope>
    <source>
        <strain evidence="3">RS5460</strain>
    </source>
</reference>
<name>A0AAN5HXG6_9BILA</name>
<dbReference type="AlphaFoldDB" id="A0AAN5HXG6"/>
<feature type="transmembrane region" description="Helical" evidence="1">
    <location>
        <begin position="105"/>
        <end position="126"/>
    </location>
</feature>
<evidence type="ECO:0008006" key="4">
    <source>
        <dbReference type="Google" id="ProtNLM"/>
    </source>
</evidence>
<gene>
    <name evidence="2" type="ORF">PMAYCL1PPCAC_14999</name>
</gene>
<dbReference type="Pfam" id="PF10318">
    <property type="entry name" value="7TM_GPCR_Srh"/>
    <property type="match status" value="1"/>
</dbReference>